<dbReference type="PROSITE" id="PS01149">
    <property type="entry name" value="PSI_RSU"/>
    <property type="match status" value="1"/>
</dbReference>
<evidence type="ECO:0000259" key="6">
    <source>
        <dbReference type="SMART" id="SM00363"/>
    </source>
</evidence>
<dbReference type="GO" id="GO:0005829">
    <property type="term" value="C:cytosol"/>
    <property type="evidence" value="ECO:0007669"/>
    <property type="project" value="UniProtKB-ARBA"/>
</dbReference>
<dbReference type="InterPro" id="IPR020103">
    <property type="entry name" value="PsdUridine_synth_cat_dom_sf"/>
</dbReference>
<dbReference type="NCBIfam" id="TIGR00093">
    <property type="entry name" value="pseudouridine synthase"/>
    <property type="match status" value="1"/>
</dbReference>
<dbReference type="InterPro" id="IPR050343">
    <property type="entry name" value="RsuA_PseudoU_synthase"/>
</dbReference>
<dbReference type="InterPro" id="IPR042092">
    <property type="entry name" value="PsdUridine_s_RsuA/RluB/E/F_cat"/>
</dbReference>
<feature type="domain" description="RNA-binding S4" evidence="6">
    <location>
        <begin position="1"/>
        <end position="61"/>
    </location>
</feature>
<evidence type="ECO:0000256" key="5">
    <source>
        <dbReference type="RuleBase" id="RU003887"/>
    </source>
</evidence>
<dbReference type="InterPro" id="IPR002942">
    <property type="entry name" value="S4_RNA-bd"/>
</dbReference>
<dbReference type="PANTHER" id="PTHR47683:SF4">
    <property type="entry name" value="PSEUDOURIDINE SYNTHASE"/>
    <property type="match status" value="1"/>
</dbReference>
<dbReference type="EC" id="5.4.99.-" evidence="5"/>
<dbReference type="InterPro" id="IPR018496">
    <property type="entry name" value="PsdUridine_synth_RsuA/RluB_CS"/>
</dbReference>
<dbReference type="CDD" id="cd00165">
    <property type="entry name" value="S4"/>
    <property type="match status" value="1"/>
</dbReference>
<dbReference type="AlphaFoldDB" id="A0A1H3RUW8"/>
<dbReference type="GO" id="GO:0000455">
    <property type="term" value="P:enzyme-directed rRNA pseudouridine synthesis"/>
    <property type="evidence" value="ECO:0007669"/>
    <property type="project" value="UniProtKB-ARBA"/>
</dbReference>
<dbReference type="Pfam" id="PF01479">
    <property type="entry name" value="S4"/>
    <property type="match status" value="1"/>
</dbReference>
<dbReference type="OrthoDB" id="9807213at2"/>
<dbReference type="Pfam" id="PF00849">
    <property type="entry name" value="PseudoU_synth_2"/>
    <property type="match status" value="1"/>
</dbReference>
<accession>A0A1H3RUW8</accession>
<dbReference type="SUPFAM" id="SSF55174">
    <property type="entry name" value="Alpha-L RNA-binding motif"/>
    <property type="match status" value="1"/>
</dbReference>
<keyword evidence="3 5" id="KW-0413">Isomerase</keyword>
<dbReference type="InterPro" id="IPR000748">
    <property type="entry name" value="PsdUridine_synth_RsuA/RluB/E/F"/>
</dbReference>
<proteinExistence type="inferred from homology"/>
<dbReference type="SMART" id="SM00363">
    <property type="entry name" value="S4"/>
    <property type="match status" value="1"/>
</dbReference>
<protein>
    <recommendedName>
        <fullName evidence="5">Pseudouridine synthase</fullName>
        <ecNumber evidence="5">5.4.99.-</ecNumber>
    </recommendedName>
</protein>
<name>A0A1H3RUW8_9BACI</name>
<dbReference type="EMBL" id="FNPI01000009">
    <property type="protein sequence ID" value="SDZ29422.1"/>
    <property type="molecule type" value="Genomic_DNA"/>
</dbReference>
<evidence type="ECO:0000256" key="1">
    <source>
        <dbReference type="ARBA" id="ARBA00008348"/>
    </source>
</evidence>
<dbReference type="GO" id="GO:0120159">
    <property type="term" value="F:rRNA pseudouridine synthase activity"/>
    <property type="evidence" value="ECO:0007669"/>
    <property type="project" value="UniProtKB-ARBA"/>
</dbReference>
<dbReference type="Gene3D" id="3.30.70.580">
    <property type="entry name" value="Pseudouridine synthase I, catalytic domain, N-terminal subdomain"/>
    <property type="match status" value="1"/>
</dbReference>
<evidence type="ECO:0000313" key="8">
    <source>
        <dbReference type="Proteomes" id="UP000198935"/>
    </source>
</evidence>
<organism evidence="7 8">
    <name type="scientific">Evansella caseinilytica</name>
    <dbReference type="NCBI Taxonomy" id="1503961"/>
    <lineage>
        <taxon>Bacteria</taxon>
        <taxon>Bacillati</taxon>
        <taxon>Bacillota</taxon>
        <taxon>Bacilli</taxon>
        <taxon>Bacillales</taxon>
        <taxon>Bacillaceae</taxon>
        <taxon>Evansella</taxon>
    </lineage>
</organism>
<dbReference type="Gene3D" id="3.10.290.10">
    <property type="entry name" value="RNA-binding S4 domain"/>
    <property type="match status" value="1"/>
</dbReference>
<comment type="similarity">
    <text evidence="1 5">Belongs to the pseudouridine synthase RsuA family.</text>
</comment>
<dbReference type="InterPro" id="IPR006145">
    <property type="entry name" value="PsdUridine_synth_RsuA/RluA"/>
</dbReference>
<evidence type="ECO:0000256" key="4">
    <source>
        <dbReference type="PROSITE-ProRule" id="PRU00182"/>
    </source>
</evidence>
<dbReference type="GO" id="GO:0003723">
    <property type="term" value="F:RNA binding"/>
    <property type="evidence" value="ECO:0007669"/>
    <property type="project" value="UniProtKB-KW"/>
</dbReference>
<dbReference type="PANTHER" id="PTHR47683">
    <property type="entry name" value="PSEUDOURIDINE SYNTHASE FAMILY PROTEIN-RELATED"/>
    <property type="match status" value="1"/>
</dbReference>
<keyword evidence="2 4" id="KW-0694">RNA-binding</keyword>
<dbReference type="STRING" id="1503961.SAMN05421736_10968"/>
<dbReference type="PROSITE" id="PS50889">
    <property type="entry name" value="S4"/>
    <property type="match status" value="1"/>
</dbReference>
<dbReference type="Proteomes" id="UP000198935">
    <property type="component" value="Unassembled WGS sequence"/>
</dbReference>
<evidence type="ECO:0000256" key="2">
    <source>
        <dbReference type="ARBA" id="ARBA00022884"/>
    </source>
</evidence>
<dbReference type="InterPro" id="IPR020094">
    <property type="entry name" value="TruA/RsuA/RluB/E/F_N"/>
</dbReference>
<evidence type="ECO:0000313" key="7">
    <source>
        <dbReference type="EMBL" id="SDZ29422.1"/>
    </source>
</evidence>
<evidence type="ECO:0000256" key="3">
    <source>
        <dbReference type="ARBA" id="ARBA00023235"/>
    </source>
</evidence>
<dbReference type="SUPFAM" id="SSF55120">
    <property type="entry name" value="Pseudouridine synthase"/>
    <property type="match status" value="1"/>
</dbReference>
<keyword evidence="8" id="KW-1185">Reference proteome</keyword>
<dbReference type="Gene3D" id="3.30.70.1560">
    <property type="entry name" value="Alpha-L RNA-binding motif"/>
    <property type="match status" value="1"/>
</dbReference>
<dbReference type="CDD" id="cd02553">
    <property type="entry name" value="PseudoU_synth_RsuA"/>
    <property type="match status" value="1"/>
</dbReference>
<sequence>MRIDKLLANTGYGSRKEIKKLLKTGGLKVDGTVVKDPAIHVDPDKNFIELFGEKVEYKPYIYLMMNKPSGVISATEDQVEQTVIDLLDADDAMYEPFPVGRLDKDTTGLLLLTNDGKMAHQLTSPKKKVNKVYRVHLDEPVSREDEDVLRSGVELDDGYITKPAELEYPGEDRTVLLLTITEGKFHQVKRMFQARGRKVVALKRESIGALQLDPALLPGEYRELSKAEISSLKIQ</sequence>
<dbReference type="FunFam" id="3.30.70.1560:FF:000001">
    <property type="entry name" value="Pseudouridine synthase"/>
    <property type="match status" value="1"/>
</dbReference>
<dbReference type="InterPro" id="IPR036986">
    <property type="entry name" value="S4_RNA-bd_sf"/>
</dbReference>
<reference evidence="8" key="1">
    <citation type="submission" date="2016-10" db="EMBL/GenBank/DDBJ databases">
        <authorList>
            <person name="Varghese N."/>
            <person name="Submissions S."/>
        </authorList>
    </citation>
    <scope>NUCLEOTIDE SEQUENCE [LARGE SCALE GENOMIC DNA]</scope>
    <source>
        <strain evidence="8">SP</strain>
    </source>
</reference>
<gene>
    <name evidence="7" type="ORF">SAMN05421736_10968</name>
</gene>